<feature type="compositionally biased region" description="Basic and acidic residues" evidence="1">
    <location>
        <begin position="154"/>
        <end position="169"/>
    </location>
</feature>
<sequence length="453" mass="51416">MVGMMWFKRDPKVHEKVEKVDNGVVNKLRRKKPVLLKPTRESSERETSADSDKERRRYSDILDMKVSLERRDESDESLYESADCHSDAISASDDTLPRLSKTPTMSKESLKLAVTDEEGEQARIKKGHRKTMSLSNPIEIVKSLGDEWFDHTKKEMEKNSDKKKSRESLWSEEDRDSIHGSTMKLDQIRKNSKKDDKGCDSRKTSTTEAPKRKSSKGSSVSALNFLRRKKTPTSMKAVEAVVEVVDGIVNTNEILNHTKLFLEEEKRHTSMCQSKPPVETDSDEDMPVPKVISEHRRRLSRQTSRSKSKVRGKSQTVKVNTLRKSHSGTLKKGKKKSVKTPLAGRSRQASIVEPSPITKKKNSDSFKQNSWLFSGSRGESRREGSTEEPIAPDLDPDSNDTATKEPEKESNWKAVNASRGVNRAESCRERDAPRRGKHRNASDPNRLTAHHNQ</sequence>
<organism evidence="2 3">
    <name type="scientific">Euphydryas editha</name>
    <name type="common">Edith's checkerspot</name>
    <dbReference type="NCBI Taxonomy" id="104508"/>
    <lineage>
        <taxon>Eukaryota</taxon>
        <taxon>Metazoa</taxon>
        <taxon>Ecdysozoa</taxon>
        <taxon>Arthropoda</taxon>
        <taxon>Hexapoda</taxon>
        <taxon>Insecta</taxon>
        <taxon>Pterygota</taxon>
        <taxon>Neoptera</taxon>
        <taxon>Endopterygota</taxon>
        <taxon>Lepidoptera</taxon>
        <taxon>Glossata</taxon>
        <taxon>Ditrysia</taxon>
        <taxon>Papilionoidea</taxon>
        <taxon>Nymphalidae</taxon>
        <taxon>Nymphalinae</taxon>
        <taxon>Euphydryas</taxon>
    </lineage>
</organism>
<evidence type="ECO:0000313" key="2">
    <source>
        <dbReference type="EMBL" id="CAH2098566.1"/>
    </source>
</evidence>
<comment type="caution">
    <text evidence="2">The sequence shown here is derived from an EMBL/GenBank/DDBJ whole genome shotgun (WGS) entry which is preliminary data.</text>
</comment>
<feature type="region of interest" description="Disordered" evidence="1">
    <location>
        <begin position="266"/>
        <end position="453"/>
    </location>
</feature>
<feature type="compositionally biased region" description="Basic and acidic residues" evidence="1">
    <location>
        <begin position="38"/>
        <end position="73"/>
    </location>
</feature>
<reference evidence="2" key="1">
    <citation type="submission" date="2022-03" db="EMBL/GenBank/DDBJ databases">
        <authorList>
            <person name="Tunstrom K."/>
        </authorList>
    </citation>
    <scope>NUCLEOTIDE SEQUENCE</scope>
</reference>
<feature type="compositionally biased region" description="Basic and acidic residues" evidence="1">
    <location>
        <begin position="402"/>
        <end position="411"/>
    </location>
</feature>
<feature type="compositionally biased region" description="Basic residues" evidence="1">
    <location>
        <begin position="295"/>
        <end position="312"/>
    </location>
</feature>
<accession>A0AAU9UG43</accession>
<feature type="compositionally biased region" description="Basic residues" evidence="1">
    <location>
        <begin position="321"/>
        <end position="338"/>
    </location>
</feature>
<feature type="compositionally biased region" description="Basic and acidic residues" evidence="1">
    <location>
        <begin position="186"/>
        <end position="211"/>
    </location>
</feature>
<dbReference type="AlphaFoldDB" id="A0AAU9UG43"/>
<keyword evidence="3" id="KW-1185">Reference proteome</keyword>
<dbReference type="Proteomes" id="UP001153954">
    <property type="component" value="Unassembled WGS sequence"/>
</dbReference>
<protein>
    <submittedName>
        <fullName evidence="2">Uncharacterized protein</fullName>
    </submittedName>
</protein>
<evidence type="ECO:0000313" key="3">
    <source>
        <dbReference type="Proteomes" id="UP001153954"/>
    </source>
</evidence>
<gene>
    <name evidence="2" type="ORF">EEDITHA_LOCUS13668</name>
</gene>
<proteinExistence type="predicted"/>
<name>A0AAU9UG43_EUPED</name>
<feature type="region of interest" description="Disordered" evidence="1">
    <location>
        <begin position="154"/>
        <end position="225"/>
    </location>
</feature>
<evidence type="ECO:0000256" key="1">
    <source>
        <dbReference type="SAM" id="MobiDB-lite"/>
    </source>
</evidence>
<feature type="compositionally biased region" description="Basic and acidic residues" evidence="1">
    <location>
        <begin position="425"/>
        <end position="434"/>
    </location>
</feature>
<dbReference type="EMBL" id="CAKOGL010000020">
    <property type="protein sequence ID" value="CAH2098566.1"/>
    <property type="molecule type" value="Genomic_DNA"/>
</dbReference>
<feature type="region of interest" description="Disordered" evidence="1">
    <location>
        <begin position="21"/>
        <end position="131"/>
    </location>
</feature>